<evidence type="ECO:0000313" key="14">
    <source>
        <dbReference type="Proteomes" id="UP000283210"/>
    </source>
</evidence>
<evidence type="ECO:0000256" key="4">
    <source>
        <dbReference type="ARBA" id="ARBA00010448"/>
    </source>
</evidence>
<keyword evidence="8" id="KW-0964">Secreted</keyword>
<name>A0A437CTH9_ORYJA</name>
<dbReference type="PANTHER" id="PTHR10078">
    <property type="entry name" value="INTERLEUKIN-1 FAMILY MEMBER"/>
    <property type="match status" value="1"/>
</dbReference>
<protein>
    <recommendedName>
        <fullName evidence="5">Interleukin-1 beta</fullName>
    </recommendedName>
</protein>
<dbReference type="GO" id="GO:0019221">
    <property type="term" value="P:cytokine-mediated signaling pathway"/>
    <property type="evidence" value="ECO:0007669"/>
    <property type="project" value="TreeGrafter"/>
</dbReference>
<comment type="subcellular location">
    <subcellularLocation>
        <location evidence="2">Cytoplasm</location>
        <location evidence="2">Cytosol</location>
    </subcellularLocation>
    <subcellularLocation>
        <location evidence="1">Lysosome</location>
    </subcellularLocation>
    <subcellularLocation>
        <location evidence="3">Secreted</location>
        <location evidence="3">Extracellular exosome</location>
    </subcellularLocation>
</comment>
<evidence type="ECO:0000313" key="13">
    <source>
        <dbReference type="EMBL" id="RVE66225.1"/>
    </source>
</evidence>
<dbReference type="GO" id="GO:0048246">
    <property type="term" value="P:macrophage chemotaxis"/>
    <property type="evidence" value="ECO:0007669"/>
    <property type="project" value="TreeGrafter"/>
</dbReference>
<evidence type="ECO:0000256" key="9">
    <source>
        <dbReference type="ARBA" id="ARBA00022620"/>
    </source>
</evidence>
<comment type="similarity">
    <text evidence="4">Belongs to the IL-1 family.</text>
</comment>
<sequence>MEELSTSILEQEVRRAESSSACQSDTHRPPSPHIHITMCDFDLSQALDGQPEPDSFCCDMADGREKVFELDENLDLIVSYNRTSLKTVANLVMITNKMKMPPEADGGLSAILEHVVKETVVCNDQNVSSEERRVSFTRTDSRQEFKLADKSQKHIVRFPEEMKLRAITLKGGYCHLKANFTMSRYNPTSCNGNNGKTVLLSITANLHLSCTRTGNEVVLNLEECCEEKLKEIKTDEDMDRFLFFKKIEGLNQWCFESVKYRGWFIKTSTEDTKALVEMCQVDGDGCNKYFQGCQLRRL</sequence>
<evidence type="ECO:0000256" key="3">
    <source>
        <dbReference type="ARBA" id="ARBA00004550"/>
    </source>
</evidence>
<dbReference type="OMA" id="KYRGWFI"/>
<dbReference type="Gene3D" id="2.80.10.50">
    <property type="match status" value="1"/>
</dbReference>
<organism evidence="13 14">
    <name type="scientific">Oryzias javanicus</name>
    <name type="common">Javanese ricefish</name>
    <name type="synonym">Aplocheilus javanicus</name>
    <dbReference type="NCBI Taxonomy" id="123683"/>
    <lineage>
        <taxon>Eukaryota</taxon>
        <taxon>Metazoa</taxon>
        <taxon>Chordata</taxon>
        <taxon>Craniata</taxon>
        <taxon>Vertebrata</taxon>
        <taxon>Euteleostomi</taxon>
        <taxon>Actinopterygii</taxon>
        <taxon>Neopterygii</taxon>
        <taxon>Teleostei</taxon>
        <taxon>Neoteleostei</taxon>
        <taxon>Acanthomorphata</taxon>
        <taxon>Ovalentaria</taxon>
        <taxon>Atherinomorphae</taxon>
        <taxon>Beloniformes</taxon>
        <taxon>Adrianichthyidae</taxon>
        <taxon>Oryziinae</taxon>
        <taxon>Oryzias</taxon>
    </lineage>
</organism>
<dbReference type="Proteomes" id="UP000283210">
    <property type="component" value="Chromosome 12"/>
</dbReference>
<accession>A0A437CTH9</accession>
<evidence type="ECO:0000256" key="8">
    <source>
        <dbReference type="ARBA" id="ARBA00022525"/>
    </source>
</evidence>
<dbReference type="GO" id="GO:0001660">
    <property type="term" value="P:fever generation"/>
    <property type="evidence" value="ECO:0007669"/>
    <property type="project" value="UniProtKB-KW"/>
</dbReference>
<evidence type="ECO:0000256" key="1">
    <source>
        <dbReference type="ARBA" id="ARBA00004371"/>
    </source>
</evidence>
<proteinExistence type="inferred from homology"/>
<evidence type="ECO:0000256" key="6">
    <source>
        <dbReference type="ARBA" id="ARBA00022490"/>
    </source>
</evidence>
<dbReference type="Pfam" id="PF00340">
    <property type="entry name" value="IL1"/>
    <property type="match status" value="1"/>
</dbReference>
<dbReference type="SMART" id="SM00125">
    <property type="entry name" value="IL1"/>
    <property type="match status" value="1"/>
</dbReference>
<dbReference type="GO" id="GO:0042119">
    <property type="term" value="P:neutrophil activation"/>
    <property type="evidence" value="ECO:0007669"/>
    <property type="project" value="TreeGrafter"/>
</dbReference>
<dbReference type="GO" id="GO:0005125">
    <property type="term" value="F:cytokine activity"/>
    <property type="evidence" value="ECO:0007669"/>
    <property type="project" value="UniProtKB-KW"/>
</dbReference>
<gene>
    <name evidence="13" type="ORF">OJAV_G00123940</name>
</gene>
<dbReference type="GO" id="GO:0051781">
    <property type="term" value="P:positive regulation of cell division"/>
    <property type="evidence" value="ECO:0007669"/>
    <property type="project" value="UniProtKB-KW"/>
</dbReference>
<keyword evidence="12" id="KW-0497">Mitogen</keyword>
<keyword evidence="9" id="KW-0666">Pyrogen</keyword>
<keyword evidence="11" id="KW-0458">Lysosome</keyword>
<dbReference type="InterPro" id="IPR000975">
    <property type="entry name" value="IL-1_fam"/>
</dbReference>
<evidence type="ECO:0000256" key="10">
    <source>
        <dbReference type="ARBA" id="ARBA00023198"/>
    </source>
</evidence>
<dbReference type="GO" id="GO:0005829">
    <property type="term" value="C:cytosol"/>
    <property type="evidence" value="ECO:0007669"/>
    <property type="project" value="UniProtKB-SubCell"/>
</dbReference>
<reference evidence="13 14" key="2">
    <citation type="submission" date="2019-01" db="EMBL/GenBank/DDBJ databases">
        <title>A chromosome length genome reference of the Java medaka (oryzias javanicus).</title>
        <authorList>
            <person name="Herpin A."/>
            <person name="Takehana Y."/>
            <person name="Naruse K."/>
            <person name="Ansai S."/>
            <person name="Kawaguchi M."/>
        </authorList>
    </citation>
    <scope>NUCLEOTIDE SEQUENCE [LARGE SCALE GENOMIC DNA]</scope>
    <source>
        <strain evidence="13">RS831</strain>
        <tissue evidence="13">Whole body</tissue>
    </source>
</reference>
<dbReference type="InterPro" id="IPR008996">
    <property type="entry name" value="IL1/FGF"/>
</dbReference>
<keyword evidence="10" id="KW-0395">Inflammatory response</keyword>
<keyword evidence="7" id="KW-0202">Cytokine</keyword>
<dbReference type="GO" id="GO:0010628">
    <property type="term" value="P:positive regulation of gene expression"/>
    <property type="evidence" value="ECO:0007669"/>
    <property type="project" value="TreeGrafter"/>
</dbReference>
<dbReference type="GO" id="GO:0005615">
    <property type="term" value="C:extracellular space"/>
    <property type="evidence" value="ECO:0007669"/>
    <property type="project" value="UniProtKB-KW"/>
</dbReference>
<dbReference type="OrthoDB" id="9449069at2759"/>
<dbReference type="GO" id="GO:0006955">
    <property type="term" value="P:immune response"/>
    <property type="evidence" value="ECO:0007669"/>
    <property type="project" value="InterPro"/>
</dbReference>
<evidence type="ECO:0000256" key="7">
    <source>
        <dbReference type="ARBA" id="ARBA00022514"/>
    </source>
</evidence>
<dbReference type="PANTHER" id="PTHR10078:SF30">
    <property type="entry name" value="INTERLEUKIN-1 BETA"/>
    <property type="match status" value="1"/>
</dbReference>
<dbReference type="AlphaFoldDB" id="A0A437CTH9"/>
<evidence type="ECO:0000256" key="5">
    <source>
        <dbReference type="ARBA" id="ARBA00014702"/>
    </source>
</evidence>
<evidence type="ECO:0000256" key="2">
    <source>
        <dbReference type="ARBA" id="ARBA00004514"/>
    </source>
</evidence>
<evidence type="ECO:0000256" key="11">
    <source>
        <dbReference type="ARBA" id="ARBA00023228"/>
    </source>
</evidence>
<dbReference type="GO" id="GO:1901222">
    <property type="term" value="P:regulation of non-canonical NF-kappaB signal transduction"/>
    <property type="evidence" value="ECO:0007669"/>
    <property type="project" value="TreeGrafter"/>
</dbReference>
<dbReference type="EMBL" id="CM012448">
    <property type="protein sequence ID" value="RVE66225.1"/>
    <property type="molecule type" value="Genomic_DNA"/>
</dbReference>
<dbReference type="GO" id="GO:0071222">
    <property type="term" value="P:cellular response to lipopolysaccharide"/>
    <property type="evidence" value="ECO:0007669"/>
    <property type="project" value="TreeGrafter"/>
</dbReference>
<dbReference type="GO" id="GO:0005764">
    <property type="term" value="C:lysosome"/>
    <property type="evidence" value="ECO:0007669"/>
    <property type="project" value="UniProtKB-SubCell"/>
</dbReference>
<dbReference type="SUPFAM" id="SSF50353">
    <property type="entry name" value="Cytokine"/>
    <property type="match status" value="1"/>
</dbReference>
<evidence type="ECO:0000256" key="12">
    <source>
        <dbReference type="ARBA" id="ARBA00023246"/>
    </source>
</evidence>
<keyword evidence="14" id="KW-1185">Reference proteome</keyword>
<keyword evidence="6" id="KW-0963">Cytoplasm</keyword>
<reference evidence="13 14" key="1">
    <citation type="submission" date="2018-11" db="EMBL/GenBank/DDBJ databases">
        <authorList>
            <person name="Lopez-Roques C."/>
            <person name="Donnadieu C."/>
            <person name="Bouchez O."/>
            <person name="Klopp C."/>
            <person name="Cabau C."/>
            <person name="Zahm M."/>
        </authorList>
    </citation>
    <scope>NUCLEOTIDE SEQUENCE [LARGE SCALE GENOMIC DNA]</scope>
    <source>
        <strain evidence="13">RS831</strain>
        <tissue evidence="13">Whole body</tissue>
    </source>
</reference>